<protein>
    <submittedName>
        <fullName evidence="1">Uncharacterized protein</fullName>
    </submittedName>
</protein>
<dbReference type="RefSeq" id="WP_185298862.1">
    <property type="nucleotide sequence ID" value="NZ_CP045702.1"/>
</dbReference>
<gene>
    <name evidence="1" type="ORF">F0344_12505</name>
</gene>
<proteinExistence type="predicted"/>
<dbReference type="KEGG" id="sfiy:F0344_12505"/>
<evidence type="ECO:0000313" key="1">
    <source>
        <dbReference type="EMBL" id="QNE75328.1"/>
    </source>
</evidence>
<dbReference type="Proteomes" id="UP000515307">
    <property type="component" value="Chromosome"/>
</dbReference>
<keyword evidence="2" id="KW-1185">Reference proteome</keyword>
<accession>A0A7G7BJ13</accession>
<dbReference type="AlphaFoldDB" id="A0A7G7BJ13"/>
<sequence>MAITGGLVRAHYGTDEMKLQDYIHITIDPDIPEYLQGSLSHIERAAVVDAALAAAVAALPASFGLAVASRIDEVPTEVARR</sequence>
<reference evidence="2" key="1">
    <citation type="submission" date="2019-10" db="EMBL/GenBank/DDBJ databases">
        <title>Antimicrobial potential of Antarctic Bacteria.</title>
        <authorList>
            <person name="Benaud N."/>
            <person name="Edwards R.J."/>
            <person name="Ferrari B.C."/>
        </authorList>
    </citation>
    <scope>NUCLEOTIDE SEQUENCE [LARGE SCALE GENOMIC DNA]</scope>
    <source>
        <strain evidence="2">NBSH44</strain>
    </source>
</reference>
<organism evidence="1 2">
    <name type="scientific">Streptomyces finlayi</name>
    <dbReference type="NCBI Taxonomy" id="67296"/>
    <lineage>
        <taxon>Bacteria</taxon>
        <taxon>Bacillati</taxon>
        <taxon>Actinomycetota</taxon>
        <taxon>Actinomycetes</taxon>
        <taxon>Kitasatosporales</taxon>
        <taxon>Streptomycetaceae</taxon>
        <taxon>Streptomyces</taxon>
    </lineage>
</organism>
<evidence type="ECO:0000313" key="2">
    <source>
        <dbReference type="Proteomes" id="UP000515307"/>
    </source>
</evidence>
<name>A0A7G7BJ13_9ACTN</name>
<dbReference type="EMBL" id="CP045702">
    <property type="protein sequence ID" value="QNE75328.1"/>
    <property type="molecule type" value="Genomic_DNA"/>
</dbReference>